<reference evidence="1 2" key="1">
    <citation type="submission" date="2017-12" db="EMBL/GenBank/DDBJ databases">
        <title>Comparative genomics of Botrytis spp.</title>
        <authorList>
            <person name="Valero-Jimenez C.A."/>
            <person name="Tapia P."/>
            <person name="Veloso J."/>
            <person name="Silva-Moreno E."/>
            <person name="Staats M."/>
            <person name="Valdes J.H."/>
            <person name="Van Kan J.A.L."/>
        </authorList>
    </citation>
    <scope>NUCLEOTIDE SEQUENCE [LARGE SCALE GENOMIC DNA]</scope>
    <source>
        <strain evidence="1 2">Bh0001</strain>
    </source>
</reference>
<organism evidence="1 2">
    <name type="scientific">Botrytis hyacinthi</name>
    <dbReference type="NCBI Taxonomy" id="278943"/>
    <lineage>
        <taxon>Eukaryota</taxon>
        <taxon>Fungi</taxon>
        <taxon>Dikarya</taxon>
        <taxon>Ascomycota</taxon>
        <taxon>Pezizomycotina</taxon>
        <taxon>Leotiomycetes</taxon>
        <taxon>Helotiales</taxon>
        <taxon>Sclerotiniaceae</taxon>
        <taxon>Botrytis</taxon>
    </lineage>
</organism>
<proteinExistence type="predicted"/>
<dbReference type="GO" id="GO:0008474">
    <property type="term" value="F:palmitoyl-(protein) hydrolase activity"/>
    <property type="evidence" value="ECO:0007669"/>
    <property type="project" value="TreeGrafter"/>
</dbReference>
<dbReference type="InterPro" id="IPR029058">
    <property type="entry name" value="AB_hydrolase_fold"/>
</dbReference>
<dbReference type="Gene3D" id="3.40.50.1820">
    <property type="entry name" value="alpha/beta hydrolase"/>
    <property type="match status" value="1"/>
</dbReference>
<name>A0A4Z1GXS1_9HELO</name>
<keyword evidence="2" id="KW-1185">Reference proteome</keyword>
<comment type="caution">
    <text evidence="1">The sequence shown here is derived from an EMBL/GenBank/DDBJ whole genome shotgun (WGS) entry which is preliminary data.</text>
</comment>
<dbReference type="SUPFAM" id="SSF53474">
    <property type="entry name" value="alpha/beta-Hydrolases"/>
    <property type="match status" value="1"/>
</dbReference>
<dbReference type="PANTHER" id="PTHR12277:SF64">
    <property type="entry name" value="SUPERFAMILY HYDROLASE, PUTATIVE (AFU_ORTHOLOGUE AFUA_3G01760)-RELATED"/>
    <property type="match status" value="1"/>
</dbReference>
<dbReference type="EMBL" id="PQXK01000045">
    <property type="protein sequence ID" value="TGO39951.1"/>
    <property type="molecule type" value="Genomic_DNA"/>
</dbReference>
<dbReference type="Proteomes" id="UP000297814">
    <property type="component" value="Unassembled WGS sequence"/>
</dbReference>
<evidence type="ECO:0000313" key="1">
    <source>
        <dbReference type="EMBL" id="TGO39951.1"/>
    </source>
</evidence>
<accession>A0A4Z1GXS1</accession>
<evidence type="ECO:0008006" key="3">
    <source>
        <dbReference type="Google" id="ProtNLM"/>
    </source>
</evidence>
<dbReference type="AlphaFoldDB" id="A0A4Z1GXS1"/>
<dbReference type="GO" id="GO:0016020">
    <property type="term" value="C:membrane"/>
    <property type="evidence" value="ECO:0007669"/>
    <property type="project" value="TreeGrafter"/>
</dbReference>
<evidence type="ECO:0000313" key="2">
    <source>
        <dbReference type="Proteomes" id="UP000297814"/>
    </source>
</evidence>
<dbReference type="PANTHER" id="PTHR12277">
    <property type="entry name" value="ALPHA/BETA HYDROLASE DOMAIN-CONTAINING PROTEIN"/>
    <property type="match status" value="1"/>
</dbReference>
<sequence length="374" mass="42389">MFRAARFPVQQARCILRKPHGYGQFQRRGFFEVPMVLVPPLYFLGLGVAMWTWKCFMMVTFQNKIIYMPGLPPNSRQETIANYQKECLGIKWREEKIKSTDNTAISLCVAEVSCGSATKDQGRLQMVYVLYFQGNAASLPPRLPFLSTVPRNLEKLSPAHKVSIQYVFVCCSYRGYWKSRGRPSEKGLMKDAEATMRWVKKDLEARSDSDGCDVVLWGQSIGAGVVTGLAAKCGIFSDELRLQKLILETPFLGIKDMLETLYPQKWLPYRHLHPFLRNHLDSWKALGELRERTHKSGSRPPQILILQAGKDELVPESHGGMLEKRCSDLAFEVKREVIQSALHNEVLLRGGGSSIIAEALRDVGLEQSRVVKDL</sequence>
<gene>
    <name evidence="1" type="ORF">BHYA_0045g00450</name>
</gene>
<protein>
    <recommendedName>
        <fullName evidence="3">Serine aminopeptidase S33 domain-containing protein</fullName>
    </recommendedName>
</protein>